<evidence type="ECO:0008006" key="3">
    <source>
        <dbReference type="Google" id="ProtNLM"/>
    </source>
</evidence>
<gene>
    <name evidence="1" type="ORF">B9Z37_13225</name>
</gene>
<dbReference type="Proteomes" id="UP000250790">
    <property type="component" value="Unassembled WGS sequence"/>
</dbReference>
<protein>
    <recommendedName>
        <fullName evidence="3">GspL cytoplasmic actin-ATPase-like domain-containing protein</fullName>
    </recommendedName>
</protein>
<organism evidence="1 2">
    <name type="scientific">Limnohabitans parvus II-B4</name>
    <dbReference type="NCBI Taxonomy" id="1293052"/>
    <lineage>
        <taxon>Bacteria</taxon>
        <taxon>Pseudomonadati</taxon>
        <taxon>Pseudomonadota</taxon>
        <taxon>Betaproteobacteria</taxon>
        <taxon>Burkholderiales</taxon>
        <taxon>Comamonadaceae</taxon>
        <taxon>Limnohabitans</taxon>
    </lineage>
</organism>
<dbReference type="EMBL" id="NESN01000005">
    <property type="protein sequence ID" value="PUE52028.1"/>
    <property type="molecule type" value="Genomic_DNA"/>
</dbReference>
<name>A0A315E587_9BURK</name>
<reference evidence="1 2" key="1">
    <citation type="submission" date="2017-04" db="EMBL/GenBank/DDBJ databases">
        <title>Unexpected and diverse lifestyles within the genus Limnohabitans.</title>
        <authorList>
            <person name="Kasalicky V."/>
            <person name="Mehrshad M."/>
            <person name="Andrei S.-A."/>
            <person name="Salcher M."/>
            <person name="Kratochvilova H."/>
            <person name="Simek K."/>
            <person name="Ghai R."/>
        </authorList>
    </citation>
    <scope>NUCLEOTIDE SEQUENCE [LARGE SCALE GENOMIC DNA]</scope>
    <source>
        <strain evidence="1 2">II-B4</strain>
    </source>
</reference>
<proteinExistence type="predicted"/>
<accession>A0A315E587</accession>
<evidence type="ECO:0000313" key="1">
    <source>
        <dbReference type="EMBL" id="PUE52028.1"/>
    </source>
</evidence>
<keyword evidence="2" id="KW-1185">Reference proteome</keyword>
<evidence type="ECO:0000313" key="2">
    <source>
        <dbReference type="Proteomes" id="UP000250790"/>
    </source>
</evidence>
<sequence length="222" mass="24009">MAWALVGLTRQSHGLAKVHTSVSLQAPTGFGFADLAWLSQALRHNGRLRGGARHRLNMALPAAHLQEGVIDFPAQMPQEDWVYEVQLEVSQALQLSPDEVNFDFEPAPLTDGLVQRVHWIGCAQAHMVDFKDCTRAAGWRLAAVESEAQAAQRGVRALQGGVSSLLTQAPQDWQFRLATPTGLTGEGSPDSDDAIDEAIRQVLSTPTGSRLVASGLALKAWQ</sequence>
<dbReference type="AlphaFoldDB" id="A0A315E587"/>
<comment type="caution">
    <text evidence="1">The sequence shown here is derived from an EMBL/GenBank/DDBJ whole genome shotgun (WGS) entry which is preliminary data.</text>
</comment>